<name>A0A240U7W9_9BURK</name>
<reference evidence="3 4" key="1">
    <citation type="submission" date="2017-05" db="EMBL/GenBank/DDBJ databases">
        <title>Polyphasic characterization of four soil-derived phenanthrene-degrading Acidovorax strains and proposal of Acidovorax phenanthrenivorans sp. nov.</title>
        <authorList>
            <person name="Singleton D.R."/>
            <person name="Lee J."/>
            <person name="Dickey A.N."/>
            <person name="Stroud A."/>
            <person name="Scholl E.H."/>
            <person name="Wright F.A."/>
            <person name="Aitken M.D."/>
        </authorList>
    </citation>
    <scope>NUCLEOTIDE SEQUENCE [LARGE SCALE GENOMIC DNA]</scope>
    <source>
        <strain evidence="3">NA3</strain>
    </source>
</reference>
<keyword evidence="4" id="KW-1185">Reference proteome</keyword>
<feature type="compositionally biased region" description="Low complexity" evidence="1">
    <location>
        <begin position="89"/>
        <end position="115"/>
    </location>
</feature>
<evidence type="ECO:0000256" key="2">
    <source>
        <dbReference type="SAM" id="SignalP"/>
    </source>
</evidence>
<dbReference type="InterPro" id="IPR006311">
    <property type="entry name" value="TAT_signal"/>
</dbReference>
<feature type="region of interest" description="Disordered" evidence="1">
    <location>
        <begin position="89"/>
        <end position="129"/>
    </location>
</feature>
<keyword evidence="2" id="KW-0732">Signal</keyword>
<evidence type="ECO:0000313" key="3">
    <source>
        <dbReference type="EMBL" id="ART53491.1"/>
    </source>
</evidence>
<protein>
    <submittedName>
        <fullName evidence="3">Uncharacterized protein</fullName>
    </submittedName>
</protein>
<dbReference type="PROSITE" id="PS51318">
    <property type="entry name" value="TAT"/>
    <property type="match status" value="1"/>
</dbReference>
<evidence type="ECO:0000256" key="1">
    <source>
        <dbReference type="SAM" id="MobiDB-lite"/>
    </source>
</evidence>
<feature type="signal peptide" evidence="2">
    <location>
        <begin position="1"/>
        <end position="23"/>
    </location>
</feature>
<sequence length="129" mass="12678">MMQFSRSSLLALCAASACTLASAKLPVPSPEAAAKAAEAAAKSAWAGKVDNYKLCQSQDRVAAHYRKTTPSAKPATAVGAGCTDPGPFAYTPPAAKPAEAAGAHSPPGTASSPPSTLVPAAATASAPKS</sequence>
<feature type="chain" id="PRO_5013145247" evidence="2">
    <location>
        <begin position="24"/>
        <end position="129"/>
    </location>
</feature>
<accession>A0A240U7W9</accession>
<organism evidence="3 4">
    <name type="scientific">Acidovorax carolinensis</name>
    <dbReference type="NCBI Taxonomy" id="553814"/>
    <lineage>
        <taxon>Bacteria</taxon>
        <taxon>Pseudomonadati</taxon>
        <taxon>Pseudomonadota</taxon>
        <taxon>Betaproteobacteria</taxon>
        <taxon>Burkholderiales</taxon>
        <taxon>Comamonadaceae</taxon>
        <taxon>Acidovorax</taxon>
    </lineage>
</organism>
<dbReference type="Proteomes" id="UP000194432">
    <property type="component" value="Chromosome 1"/>
</dbReference>
<gene>
    <name evidence="3" type="ORF">CBP34_04285</name>
</gene>
<dbReference type="PROSITE" id="PS51257">
    <property type="entry name" value="PROKAR_LIPOPROTEIN"/>
    <property type="match status" value="1"/>
</dbReference>
<dbReference type="KEGG" id="acin:CBP34_04285"/>
<evidence type="ECO:0000313" key="4">
    <source>
        <dbReference type="Proteomes" id="UP000194432"/>
    </source>
</evidence>
<dbReference type="AlphaFoldDB" id="A0A240U7W9"/>
<dbReference type="EMBL" id="CP021361">
    <property type="protein sequence ID" value="ART53491.1"/>
    <property type="molecule type" value="Genomic_DNA"/>
</dbReference>
<dbReference type="RefSeq" id="WP_094099063.1">
    <property type="nucleotide sequence ID" value="NZ_CP021361.1"/>
</dbReference>
<proteinExistence type="predicted"/>